<evidence type="ECO:0000313" key="3">
    <source>
        <dbReference type="EMBL" id="EAX90130.1"/>
    </source>
</evidence>
<organism evidence="3 4">
    <name type="scientific">Trichomonas vaginalis (strain ATCC PRA-98 / G3)</name>
    <dbReference type="NCBI Taxonomy" id="412133"/>
    <lineage>
        <taxon>Eukaryota</taxon>
        <taxon>Metamonada</taxon>
        <taxon>Parabasalia</taxon>
        <taxon>Trichomonadida</taxon>
        <taxon>Trichomonadidae</taxon>
        <taxon>Trichomonas</taxon>
    </lineage>
</organism>
<dbReference type="KEGG" id="tva:4747807"/>
<dbReference type="Pfam" id="PF11422">
    <property type="entry name" value="IBP39"/>
    <property type="match status" value="1"/>
</dbReference>
<reference evidence="3" key="2">
    <citation type="journal article" date="2007" name="Science">
        <title>Draft genome sequence of the sexually transmitted pathogen Trichomonas vaginalis.</title>
        <authorList>
            <person name="Carlton J.M."/>
            <person name="Hirt R.P."/>
            <person name="Silva J.C."/>
            <person name="Delcher A.L."/>
            <person name="Schatz M."/>
            <person name="Zhao Q."/>
            <person name="Wortman J.R."/>
            <person name="Bidwell S.L."/>
            <person name="Alsmark U.C.M."/>
            <person name="Besteiro S."/>
            <person name="Sicheritz-Ponten T."/>
            <person name="Noel C.J."/>
            <person name="Dacks J.B."/>
            <person name="Foster P.G."/>
            <person name="Simillion C."/>
            <person name="Van de Peer Y."/>
            <person name="Miranda-Saavedra D."/>
            <person name="Barton G.J."/>
            <person name="Westrop G.D."/>
            <person name="Mueller S."/>
            <person name="Dessi D."/>
            <person name="Fiori P.L."/>
            <person name="Ren Q."/>
            <person name="Paulsen I."/>
            <person name="Zhang H."/>
            <person name="Bastida-Corcuera F.D."/>
            <person name="Simoes-Barbosa A."/>
            <person name="Brown M.T."/>
            <person name="Hayes R.D."/>
            <person name="Mukherjee M."/>
            <person name="Okumura C.Y."/>
            <person name="Schneider R."/>
            <person name="Smith A.J."/>
            <person name="Vanacova S."/>
            <person name="Villalvazo M."/>
            <person name="Haas B.J."/>
            <person name="Pertea M."/>
            <person name="Feldblyum T.V."/>
            <person name="Utterback T.R."/>
            <person name="Shu C.L."/>
            <person name="Osoegawa K."/>
            <person name="de Jong P.J."/>
            <person name="Hrdy I."/>
            <person name="Horvathova L."/>
            <person name="Zubacova Z."/>
            <person name="Dolezal P."/>
            <person name="Malik S.B."/>
            <person name="Logsdon J.M. Jr."/>
            <person name="Henze K."/>
            <person name="Gupta A."/>
            <person name="Wang C.C."/>
            <person name="Dunne R.L."/>
            <person name="Upcroft J.A."/>
            <person name="Upcroft P."/>
            <person name="White O."/>
            <person name="Salzberg S.L."/>
            <person name="Tang P."/>
            <person name="Chiu C.-H."/>
            <person name="Lee Y.-S."/>
            <person name="Embley T.M."/>
            <person name="Coombs G.H."/>
            <person name="Mottram J.C."/>
            <person name="Tachezy J."/>
            <person name="Fraser-Liggett C.M."/>
            <person name="Johnson P.J."/>
        </authorList>
    </citation>
    <scope>NUCLEOTIDE SEQUENCE [LARGE SCALE GENOMIC DNA]</scope>
    <source>
        <strain evidence="3">G3</strain>
    </source>
</reference>
<dbReference type="InterPro" id="IPR036390">
    <property type="entry name" value="WH_DNA-bd_sf"/>
</dbReference>
<dbReference type="Proteomes" id="UP000001542">
    <property type="component" value="Unassembled WGS sequence"/>
</dbReference>
<dbReference type="Gene3D" id="1.10.10.10">
    <property type="entry name" value="Winged helix-like DNA-binding domain superfamily/Winged helix DNA-binding domain"/>
    <property type="match status" value="1"/>
</dbReference>
<protein>
    <submittedName>
        <fullName evidence="3">39 kDa initiator binding protein, putative</fullName>
    </submittedName>
</protein>
<dbReference type="SMR" id="A2FY83"/>
<keyword evidence="4" id="KW-1185">Reference proteome</keyword>
<dbReference type="InterPro" id="IPR018845">
    <property type="entry name" value="Initiator-bd"/>
</dbReference>
<reference evidence="3" key="1">
    <citation type="submission" date="2006-10" db="EMBL/GenBank/DDBJ databases">
        <authorList>
            <person name="Amadeo P."/>
            <person name="Zhao Q."/>
            <person name="Wortman J."/>
            <person name="Fraser-Liggett C."/>
            <person name="Carlton J."/>
        </authorList>
    </citation>
    <scope>NUCLEOTIDE SEQUENCE</scope>
    <source>
        <strain evidence="3">G3</strain>
    </source>
</reference>
<feature type="domain" description="Initiator binding protein 39kDa C-terminal" evidence="2">
    <location>
        <begin position="151"/>
        <end position="324"/>
    </location>
</feature>
<evidence type="ECO:0000259" key="1">
    <source>
        <dbReference type="Pfam" id="PF10416"/>
    </source>
</evidence>
<dbReference type="EMBL" id="DS114135">
    <property type="protein sequence ID" value="EAX90130.1"/>
    <property type="molecule type" value="Genomic_DNA"/>
</dbReference>
<dbReference type="RefSeq" id="XP_001303060.1">
    <property type="nucleotide sequence ID" value="XM_001303059.1"/>
</dbReference>
<dbReference type="InterPro" id="IPR024238">
    <property type="entry name" value="IBP39_C"/>
</dbReference>
<feature type="domain" description="Initiator binding" evidence="1">
    <location>
        <begin position="10"/>
        <end position="110"/>
    </location>
</feature>
<dbReference type="InParanoid" id="A2FY83"/>
<dbReference type="VEuPathDB" id="TrichDB:TVAG_088230"/>
<gene>
    <name evidence="3" type="ORF">TVAG_088230</name>
</gene>
<proteinExistence type="predicted"/>
<evidence type="ECO:0000313" key="4">
    <source>
        <dbReference type="Proteomes" id="UP000001542"/>
    </source>
</evidence>
<sequence length="327" mass="37865">MSEQGRTDSPLLAKLPSDIVTALKRKASRDPSSRFPKKLHILLTFLETEPQLQDEFGLGWINDSEFRMNKKIVSEIMGIKLNTLNVNLRDLEFVQLQHDKNGWTRWCRDGFNKYTIFTELENPNYTGPVRPQNPGKIARLSDTKTINIATMLKIGHVSAQEDLNFQEIVKSDFLEITQNEIDMPAEMFIKNAANYFKQPEQTLENAIDVITPILRPQENIVTYDDLFRFLAMFGPKNTVMIKIVSLLRSNNEDTSWLYLDPAQKPLDKDFTGTFDKYLPNCLVLKFKDGNVIRVFNHPLIDAFGTYVVDENNHQFASWEEFFQSFVR</sequence>
<dbReference type="Pfam" id="PF10416">
    <property type="entry name" value="IBD"/>
    <property type="match status" value="1"/>
</dbReference>
<dbReference type="OrthoDB" id="10457147at2759"/>
<dbReference type="InterPro" id="IPR036184">
    <property type="entry name" value="IBP39-like_C_sf"/>
</dbReference>
<dbReference type="AlphaFoldDB" id="A2FY83"/>
<accession>A2FY83</accession>
<dbReference type="SUPFAM" id="SSF103409">
    <property type="entry name" value="39 kda initiator binding protein, IBP39, C-terminal domains"/>
    <property type="match status" value="1"/>
</dbReference>
<dbReference type="InterPro" id="IPR036388">
    <property type="entry name" value="WH-like_DNA-bd_sf"/>
</dbReference>
<dbReference type="VEuPathDB" id="TrichDB:TVAGG3_0446150"/>
<dbReference type="SUPFAM" id="SSF46785">
    <property type="entry name" value="Winged helix' DNA-binding domain"/>
    <property type="match status" value="1"/>
</dbReference>
<name>A2FY83_TRIV3</name>
<evidence type="ECO:0000259" key="2">
    <source>
        <dbReference type="Pfam" id="PF11422"/>
    </source>
</evidence>